<dbReference type="EMBL" id="JAGMUU010000030">
    <property type="protein sequence ID" value="KAH7119499.1"/>
    <property type="molecule type" value="Genomic_DNA"/>
</dbReference>
<sequence>MPSVPSFSDLAMEDVIPLYRRSHFESTCRYVDAHRHDYPDIPIDQLIAVAFHTTPRILGSCAVKKLVESAVRCYQAEEKSNLFHDWQRYCKALTGTAQAITTFEGAIHFGSHILPASAGREFWIASCNASLRQLKMYSAISKDINVEPVVGKKRKATTQGSRTATVAAAEDAATDLPAGAPLTLPFLSIAQATDRQFFAEMPKVDRLEIVLGGILFAAVLASDRRKQEEQNGIITLTSTAVLYPAVQEDGDFIIGLWLCRSMGRVIAEAMMNSVDSLRIILGNHLFEGMKASNLMREEEKMGMARTNAINVSYPNGEKEDCKVEITINFWAGNHDLGVLFPTEL</sequence>
<dbReference type="Proteomes" id="UP000717696">
    <property type="component" value="Unassembled WGS sequence"/>
</dbReference>
<reference evidence="1" key="1">
    <citation type="journal article" date="2021" name="Nat. Commun.">
        <title>Genetic determinants of endophytism in the Arabidopsis root mycobiome.</title>
        <authorList>
            <person name="Mesny F."/>
            <person name="Miyauchi S."/>
            <person name="Thiergart T."/>
            <person name="Pickel B."/>
            <person name="Atanasova L."/>
            <person name="Karlsson M."/>
            <person name="Huettel B."/>
            <person name="Barry K.W."/>
            <person name="Haridas S."/>
            <person name="Chen C."/>
            <person name="Bauer D."/>
            <person name="Andreopoulos W."/>
            <person name="Pangilinan J."/>
            <person name="LaButti K."/>
            <person name="Riley R."/>
            <person name="Lipzen A."/>
            <person name="Clum A."/>
            <person name="Drula E."/>
            <person name="Henrissat B."/>
            <person name="Kohler A."/>
            <person name="Grigoriev I.V."/>
            <person name="Martin F.M."/>
            <person name="Hacquard S."/>
        </authorList>
    </citation>
    <scope>NUCLEOTIDE SEQUENCE</scope>
    <source>
        <strain evidence="1">MPI-CAGE-AT-0021</strain>
    </source>
</reference>
<accession>A0A9P9DHX1</accession>
<organism evidence="1 2">
    <name type="scientific">Dactylonectria estremocensis</name>
    <dbReference type="NCBI Taxonomy" id="1079267"/>
    <lineage>
        <taxon>Eukaryota</taxon>
        <taxon>Fungi</taxon>
        <taxon>Dikarya</taxon>
        <taxon>Ascomycota</taxon>
        <taxon>Pezizomycotina</taxon>
        <taxon>Sordariomycetes</taxon>
        <taxon>Hypocreomycetidae</taxon>
        <taxon>Hypocreales</taxon>
        <taxon>Nectriaceae</taxon>
        <taxon>Dactylonectria</taxon>
    </lineage>
</organism>
<proteinExistence type="predicted"/>
<dbReference type="AlphaFoldDB" id="A0A9P9DHX1"/>
<evidence type="ECO:0000313" key="2">
    <source>
        <dbReference type="Proteomes" id="UP000717696"/>
    </source>
</evidence>
<protein>
    <submittedName>
        <fullName evidence="1">Uncharacterized protein</fullName>
    </submittedName>
</protein>
<gene>
    <name evidence="1" type="ORF">B0J13DRAFT_195513</name>
</gene>
<keyword evidence="2" id="KW-1185">Reference proteome</keyword>
<dbReference type="OrthoDB" id="5424905at2759"/>
<name>A0A9P9DHX1_9HYPO</name>
<evidence type="ECO:0000313" key="1">
    <source>
        <dbReference type="EMBL" id="KAH7119499.1"/>
    </source>
</evidence>
<comment type="caution">
    <text evidence="1">The sequence shown here is derived from an EMBL/GenBank/DDBJ whole genome shotgun (WGS) entry which is preliminary data.</text>
</comment>